<reference evidence="1 2" key="2">
    <citation type="journal article" date="2021" name="Genomics">
        <title>High-quality reference genome for Clonorchis sinensis.</title>
        <authorList>
            <person name="Young N.D."/>
            <person name="Stroehlein A.J."/>
            <person name="Kinkar L."/>
            <person name="Wang T."/>
            <person name="Sohn W.M."/>
            <person name="Chang B.C.H."/>
            <person name="Kaur P."/>
            <person name="Weisz D."/>
            <person name="Dudchenko O."/>
            <person name="Aiden E.L."/>
            <person name="Korhonen P.K."/>
            <person name="Gasser R.B."/>
        </authorList>
    </citation>
    <scope>NUCLEOTIDE SEQUENCE [LARGE SCALE GENOMIC DNA]</scope>
    <source>
        <strain evidence="1">Cs-k2</strain>
    </source>
</reference>
<evidence type="ECO:0000313" key="1">
    <source>
        <dbReference type="EMBL" id="KAG5452378.1"/>
    </source>
</evidence>
<accession>A0A3R7EX99</accession>
<proteinExistence type="predicted"/>
<reference evidence="1 2" key="1">
    <citation type="journal article" date="2018" name="Biotechnol. Adv.">
        <title>Improved genomic resources and new bioinformatic workflow for the carcinogenic parasite Clonorchis sinensis: Biotechnological implications.</title>
        <authorList>
            <person name="Wang D."/>
            <person name="Korhonen P.K."/>
            <person name="Gasser R.B."/>
            <person name="Young N.D."/>
        </authorList>
    </citation>
    <scope>NUCLEOTIDE SEQUENCE [LARGE SCALE GENOMIC DNA]</scope>
    <source>
        <strain evidence="1">Cs-k2</strain>
    </source>
</reference>
<keyword evidence="2" id="KW-1185">Reference proteome</keyword>
<organism evidence="1 2">
    <name type="scientific">Clonorchis sinensis</name>
    <name type="common">Chinese liver fluke</name>
    <dbReference type="NCBI Taxonomy" id="79923"/>
    <lineage>
        <taxon>Eukaryota</taxon>
        <taxon>Metazoa</taxon>
        <taxon>Spiralia</taxon>
        <taxon>Lophotrochozoa</taxon>
        <taxon>Platyhelminthes</taxon>
        <taxon>Trematoda</taxon>
        <taxon>Digenea</taxon>
        <taxon>Opisthorchiida</taxon>
        <taxon>Opisthorchiata</taxon>
        <taxon>Opisthorchiidae</taxon>
        <taxon>Clonorchis</taxon>
    </lineage>
</organism>
<dbReference type="InParanoid" id="A0A3R7EX99"/>
<dbReference type="EMBL" id="NIRI02000042">
    <property type="protein sequence ID" value="KAG5452378.1"/>
    <property type="molecule type" value="Genomic_DNA"/>
</dbReference>
<sequence length="136" mass="14969">MSQLLVLTELFIRRKAQIYGTELVSRRPCPVLIIQYLQASSSHSSYGCGVQPHTSLNDCDITACISQADRDPAGEFEIAQQFGREFNGVLGSNPISASRLLVSRPRQTGRITTLVFPLGRAAAMHRSGVTAERFFL</sequence>
<gene>
    <name evidence="1" type="ORF">CSKR_114063</name>
</gene>
<dbReference type="Proteomes" id="UP000286415">
    <property type="component" value="Unassembled WGS sequence"/>
</dbReference>
<dbReference type="AlphaFoldDB" id="A0A3R7EX99"/>
<comment type="caution">
    <text evidence="1">The sequence shown here is derived from an EMBL/GenBank/DDBJ whole genome shotgun (WGS) entry which is preliminary data.</text>
</comment>
<evidence type="ECO:0000313" key="2">
    <source>
        <dbReference type="Proteomes" id="UP000286415"/>
    </source>
</evidence>
<protein>
    <submittedName>
        <fullName evidence="1">Uncharacterized protein</fullName>
    </submittedName>
</protein>
<name>A0A3R7EX99_CLOSI</name>